<evidence type="ECO:0000313" key="3">
    <source>
        <dbReference type="Proteomes" id="UP000053424"/>
    </source>
</evidence>
<protein>
    <submittedName>
        <fullName evidence="2">Uncharacterized protein</fullName>
    </submittedName>
</protein>
<accession>A0A0C2Y666</accession>
<name>A0A0C2Y666_HEBCY</name>
<keyword evidence="1" id="KW-0472">Membrane</keyword>
<reference evidence="3" key="2">
    <citation type="submission" date="2015-01" db="EMBL/GenBank/DDBJ databases">
        <title>Evolutionary Origins and Diversification of the Mycorrhizal Mutualists.</title>
        <authorList>
            <consortium name="DOE Joint Genome Institute"/>
            <consortium name="Mycorrhizal Genomics Consortium"/>
            <person name="Kohler A."/>
            <person name="Kuo A."/>
            <person name="Nagy L.G."/>
            <person name="Floudas D."/>
            <person name="Copeland A."/>
            <person name="Barry K.W."/>
            <person name="Cichocki N."/>
            <person name="Veneault-Fourrey C."/>
            <person name="LaButti K."/>
            <person name="Lindquist E.A."/>
            <person name="Lipzen A."/>
            <person name="Lundell T."/>
            <person name="Morin E."/>
            <person name="Murat C."/>
            <person name="Riley R."/>
            <person name="Ohm R."/>
            <person name="Sun H."/>
            <person name="Tunlid A."/>
            <person name="Henrissat B."/>
            <person name="Grigoriev I.V."/>
            <person name="Hibbett D.S."/>
            <person name="Martin F."/>
        </authorList>
    </citation>
    <scope>NUCLEOTIDE SEQUENCE [LARGE SCALE GENOMIC DNA]</scope>
    <source>
        <strain evidence="3">h7</strain>
    </source>
</reference>
<dbReference type="AlphaFoldDB" id="A0A0C2Y666"/>
<gene>
    <name evidence="2" type="ORF">M413DRAFT_338354</name>
</gene>
<dbReference type="HOGENOM" id="CLU_1959854_0_0_1"/>
<dbReference type="EMBL" id="KN831772">
    <property type="protein sequence ID" value="KIM45348.1"/>
    <property type="molecule type" value="Genomic_DNA"/>
</dbReference>
<keyword evidence="1" id="KW-0812">Transmembrane</keyword>
<proteinExistence type="predicted"/>
<reference evidence="2 3" key="1">
    <citation type="submission" date="2014-04" db="EMBL/GenBank/DDBJ databases">
        <authorList>
            <consortium name="DOE Joint Genome Institute"/>
            <person name="Kuo A."/>
            <person name="Gay G."/>
            <person name="Dore J."/>
            <person name="Kohler A."/>
            <person name="Nagy L.G."/>
            <person name="Floudas D."/>
            <person name="Copeland A."/>
            <person name="Barry K.W."/>
            <person name="Cichocki N."/>
            <person name="Veneault-Fourrey C."/>
            <person name="LaButti K."/>
            <person name="Lindquist E.A."/>
            <person name="Lipzen A."/>
            <person name="Lundell T."/>
            <person name="Morin E."/>
            <person name="Murat C."/>
            <person name="Sun H."/>
            <person name="Tunlid A."/>
            <person name="Henrissat B."/>
            <person name="Grigoriev I.V."/>
            <person name="Hibbett D.S."/>
            <person name="Martin F."/>
            <person name="Nordberg H.P."/>
            <person name="Cantor M.N."/>
            <person name="Hua S.X."/>
        </authorList>
    </citation>
    <scope>NUCLEOTIDE SEQUENCE [LARGE SCALE GENOMIC DNA]</scope>
    <source>
        <strain evidence="3">h7</strain>
    </source>
</reference>
<feature type="transmembrane region" description="Helical" evidence="1">
    <location>
        <begin position="52"/>
        <end position="78"/>
    </location>
</feature>
<organism evidence="2 3">
    <name type="scientific">Hebeloma cylindrosporum</name>
    <dbReference type="NCBI Taxonomy" id="76867"/>
    <lineage>
        <taxon>Eukaryota</taxon>
        <taxon>Fungi</taxon>
        <taxon>Dikarya</taxon>
        <taxon>Basidiomycota</taxon>
        <taxon>Agaricomycotina</taxon>
        <taxon>Agaricomycetes</taxon>
        <taxon>Agaricomycetidae</taxon>
        <taxon>Agaricales</taxon>
        <taxon>Agaricineae</taxon>
        <taxon>Hymenogastraceae</taxon>
        <taxon>Hebeloma</taxon>
    </lineage>
</organism>
<keyword evidence="3" id="KW-1185">Reference proteome</keyword>
<feature type="transmembrane region" description="Helical" evidence="1">
    <location>
        <begin position="12"/>
        <end position="32"/>
    </location>
</feature>
<dbReference type="Proteomes" id="UP000053424">
    <property type="component" value="Unassembled WGS sequence"/>
</dbReference>
<evidence type="ECO:0000313" key="2">
    <source>
        <dbReference type="EMBL" id="KIM45348.1"/>
    </source>
</evidence>
<sequence>MHRHMVKQQHGQSLLFPLHVSCIYLFYSAFILRRRIINVDTLLVSRYLPTLPYLFLPLCFYIPPPGLSFLSHTLFIIVKSMQKQRPIILLAYAVWECSMTTAADSNGAKFAQWSGLRNSFRRCWLKMN</sequence>
<keyword evidence="1" id="KW-1133">Transmembrane helix</keyword>
<evidence type="ECO:0000256" key="1">
    <source>
        <dbReference type="SAM" id="Phobius"/>
    </source>
</evidence>